<dbReference type="AlphaFoldDB" id="A0A2G9T3H3"/>
<keyword evidence="3" id="KW-1185">Reference proteome</keyword>
<keyword evidence="1" id="KW-1133">Transmembrane helix</keyword>
<dbReference type="EMBL" id="KZ428040">
    <property type="protein sequence ID" value="PIO52448.1"/>
    <property type="molecule type" value="Genomic_DNA"/>
</dbReference>
<reference evidence="2 3" key="1">
    <citation type="submission" date="2015-09" db="EMBL/GenBank/DDBJ databases">
        <title>Draft genome of the parasitic nematode Teladorsagia circumcincta isolate WARC Sus (inbred).</title>
        <authorList>
            <person name="Mitreva M."/>
        </authorList>
    </citation>
    <scope>NUCLEOTIDE SEQUENCE [LARGE SCALE GENOMIC DNA]</scope>
    <source>
        <strain evidence="2 3">S</strain>
    </source>
</reference>
<evidence type="ECO:0000256" key="1">
    <source>
        <dbReference type="SAM" id="Phobius"/>
    </source>
</evidence>
<protein>
    <submittedName>
        <fullName evidence="2">Uncharacterized protein</fullName>
    </submittedName>
</protein>
<feature type="transmembrane region" description="Helical" evidence="1">
    <location>
        <begin position="33"/>
        <end position="49"/>
    </location>
</feature>
<dbReference type="Proteomes" id="UP000230423">
    <property type="component" value="Unassembled WGS sequence"/>
</dbReference>
<evidence type="ECO:0000313" key="3">
    <source>
        <dbReference type="Proteomes" id="UP000230423"/>
    </source>
</evidence>
<organism evidence="2 3">
    <name type="scientific">Teladorsagia circumcincta</name>
    <name type="common">Brown stomach worm</name>
    <name type="synonym">Ostertagia circumcincta</name>
    <dbReference type="NCBI Taxonomy" id="45464"/>
    <lineage>
        <taxon>Eukaryota</taxon>
        <taxon>Metazoa</taxon>
        <taxon>Ecdysozoa</taxon>
        <taxon>Nematoda</taxon>
        <taxon>Chromadorea</taxon>
        <taxon>Rhabditida</taxon>
        <taxon>Rhabditina</taxon>
        <taxon>Rhabditomorpha</taxon>
        <taxon>Strongyloidea</taxon>
        <taxon>Trichostrongylidae</taxon>
        <taxon>Teladorsagia</taxon>
    </lineage>
</organism>
<dbReference type="OrthoDB" id="196717at2759"/>
<accession>A0A2G9T3H3</accession>
<proteinExistence type="predicted"/>
<gene>
    <name evidence="2" type="ORF">TELCIR_26246</name>
</gene>
<name>A0A2G9T3H3_TELCI</name>
<sequence>MSGSSFMSTVTLLLPIFLRPAFMKSVYEAVRPVIPCVMLFAVSISWAVFSRTDVCGTDPRTFFFAMGTVFSNIAVSFEHFCSLQVHTS</sequence>
<feature type="transmembrane region" description="Helical" evidence="1">
    <location>
        <begin position="61"/>
        <end position="80"/>
    </location>
</feature>
<evidence type="ECO:0000313" key="2">
    <source>
        <dbReference type="EMBL" id="PIO52448.1"/>
    </source>
</evidence>
<keyword evidence="1" id="KW-0812">Transmembrane</keyword>
<keyword evidence="1" id="KW-0472">Membrane</keyword>